<evidence type="ECO:0000313" key="2">
    <source>
        <dbReference type="Proteomes" id="UP001595882"/>
    </source>
</evidence>
<comment type="caution">
    <text evidence="1">The sequence shown here is derived from an EMBL/GenBank/DDBJ whole genome shotgun (WGS) entry which is preliminary data.</text>
</comment>
<sequence>MVNGKEVQSELVSIAENGTNQAFQSGVSLLHDLFNSSLKSYKGLSEKYIIILLKSMEQRHNSKKYLLNYSHMLLKSTLKLDTTLLPPNRWNLLVFLCIHNGLFMVANIAREKAVKSVYQALDNTKSMENLIQAFKAYMDQGELNKASQALLSVKKSSVEESSLNRMEIFFSVLTGDRERTSKLCKRHFSEQDWTFFHYINGKTVAIVGPAPKEEDVSAEINSFDIVVRFNYKGEPHLPHKGSGNRINVSYHNGGNAAELDMLDHTDFLNELDFACFKSVKYDFQRKLVSAHKGRQYRIAGEFLFNGAANHLPNVLFDILHFHPKMVKVFHSNLYLSSTPHYTGYHTIPKENQSLWNTFAYHEMITQFNFLKNLWNGKQFKADKALESVLKLTPEKYVELMERIHVYPYLNK</sequence>
<dbReference type="Proteomes" id="UP001595882">
    <property type="component" value="Unassembled WGS sequence"/>
</dbReference>
<organism evidence="1 2">
    <name type="scientific">Gracilibacillus xinjiangensis</name>
    <dbReference type="NCBI Taxonomy" id="1193282"/>
    <lineage>
        <taxon>Bacteria</taxon>
        <taxon>Bacillati</taxon>
        <taxon>Bacillota</taxon>
        <taxon>Bacilli</taxon>
        <taxon>Bacillales</taxon>
        <taxon>Bacillaceae</taxon>
        <taxon>Gracilibacillus</taxon>
    </lineage>
</organism>
<dbReference type="EMBL" id="JBHSDT010000004">
    <property type="protein sequence ID" value="MFC4402564.1"/>
    <property type="molecule type" value="Genomic_DNA"/>
</dbReference>
<protein>
    <submittedName>
        <fullName evidence="1">Uncharacterized protein</fullName>
    </submittedName>
</protein>
<dbReference type="RefSeq" id="WP_390250276.1">
    <property type="nucleotide sequence ID" value="NZ_JBHSDT010000004.1"/>
</dbReference>
<name>A0ABV8WWZ5_9BACI</name>
<keyword evidence="2" id="KW-1185">Reference proteome</keyword>
<proteinExistence type="predicted"/>
<accession>A0ABV8WWZ5</accession>
<evidence type="ECO:0000313" key="1">
    <source>
        <dbReference type="EMBL" id="MFC4402564.1"/>
    </source>
</evidence>
<reference evidence="2" key="1">
    <citation type="journal article" date="2019" name="Int. J. Syst. Evol. Microbiol.">
        <title>The Global Catalogue of Microorganisms (GCM) 10K type strain sequencing project: providing services to taxonomists for standard genome sequencing and annotation.</title>
        <authorList>
            <consortium name="The Broad Institute Genomics Platform"/>
            <consortium name="The Broad Institute Genome Sequencing Center for Infectious Disease"/>
            <person name="Wu L."/>
            <person name="Ma J."/>
        </authorList>
    </citation>
    <scope>NUCLEOTIDE SEQUENCE [LARGE SCALE GENOMIC DNA]</scope>
    <source>
        <strain evidence="2">CCUG 37865</strain>
    </source>
</reference>
<gene>
    <name evidence="1" type="ORF">ACFOY7_05715</name>
</gene>